<dbReference type="GO" id="GO:0016787">
    <property type="term" value="F:hydrolase activity"/>
    <property type="evidence" value="ECO:0007669"/>
    <property type="project" value="UniProtKB-KW"/>
</dbReference>
<keyword evidence="2 3" id="KW-0378">Hydrolase</keyword>
<dbReference type="STRING" id="2082308.A0A2K1QW74"/>
<gene>
    <name evidence="5" type="ORF">CAC42_2478</name>
</gene>
<accession>A0A2K1QW74</accession>
<dbReference type="Proteomes" id="UP000243797">
    <property type="component" value="Unassembled WGS sequence"/>
</dbReference>
<dbReference type="EMBL" id="NKHZ01000032">
    <property type="protein sequence ID" value="PNS19301.1"/>
    <property type="molecule type" value="Genomic_DNA"/>
</dbReference>
<dbReference type="Gene3D" id="3.40.50.1820">
    <property type="entry name" value="alpha/beta hydrolase"/>
    <property type="match status" value="1"/>
</dbReference>
<evidence type="ECO:0000313" key="5">
    <source>
        <dbReference type="EMBL" id="PNS19301.1"/>
    </source>
</evidence>
<dbReference type="PANTHER" id="PTHR11559">
    <property type="entry name" value="CARBOXYLESTERASE"/>
    <property type="match status" value="1"/>
</dbReference>
<evidence type="ECO:0000256" key="3">
    <source>
        <dbReference type="RuleBase" id="RU361235"/>
    </source>
</evidence>
<dbReference type="InterPro" id="IPR019826">
    <property type="entry name" value="Carboxylesterase_B_AS"/>
</dbReference>
<feature type="domain" description="Carboxylesterase type B" evidence="4">
    <location>
        <begin position="23"/>
        <end position="500"/>
    </location>
</feature>
<dbReference type="InterPro" id="IPR029058">
    <property type="entry name" value="AB_hydrolase_fold"/>
</dbReference>
<reference evidence="5 6" key="1">
    <citation type="submission" date="2017-06" db="EMBL/GenBank/DDBJ databases">
        <title>Draft genome sequence of a variant of Elsinoe murrayae.</title>
        <authorList>
            <person name="Cheng Q."/>
        </authorList>
    </citation>
    <scope>NUCLEOTIDE SEQUENCE [LARGE SCALE GENOMIC DNA]</scope>
    <source>
        <strain evidence="5 6">CQ-2017a</strain>
    </source>
</reference>
<dbReference type="AlphaFoldDB" id="A0A2K1QW74"/>
<dbReference type="PROSITE" id="PS00122">
    <property type="entry name" value="CARBOXYLESTERASE_B_1"/>
    <property type="match status" value="1"/>
</dbReference>
<dbReference type="Pfam" id="PF00135">
    <property type="entry name" value="COesterase"/>
    <property type="match status" value="1"/>
</dbReference>
<organism evidence="5 6">
    <name type="scientific">Sphaceloma murrayae</name>
    <dbReference type="NCBI Taxonomy" id="2082308"/>
    <lineage>
        <taxon>Eukaryota</taxon>
        <taxon>Fungi</taxon>
        <taxon>Dikarya</taxon>
        <taxon>Ascomycota</taxon>
        <taxon>Pezizomycotina</taxon>
        <taxon>Dothideomycetes</taxon>
        <taxon>Dothideomycetidae</taxon>
        <taxon>Myriangiales</taxon>
        <taxon>Elsinoaceae</taxon>
        <taxon>Sphaceloma</taxon>
    </lineage>
</organism>
<sequence length="562" mass="60880">MELQTYKYNATTVLAADPLVDIGYARYQGFTDGDVTKWYGVRFAAPPTGNNRFRAPQDPEPIAGIVNATKQGPICPPQQSGDWTLVGGSTRYTVDEDCLFLSVTAPSGAGARLRPVLFWIQGGGFGSNSNANYDAKTLVGEGDIVVVQINYRVGMYGFLQSENVRENGDLNAGIHDMIKALQWVKTNIEKFGGDPNRVVIDGISAGGSAAALLLAANGGTLDLFHGAIVESGGWVTMRPMDQGEEQYECLVKEKGCDTTADSLACLRALNQSEVRSSNCWFNPHIDGELFTGSLLDMFTSGKVATVPTIMGACANEGTKYSAPEDTNSSETAAAYFKNTDPSLSPASLDILDDLYINQPGLVYPGKGSKFRQAANAIADVGTHCILRTLQSSLSRLGAPTWTYRFALRDPADETAGYGAWHGVNMYATWGAMNTDQNPPASYQGIDAPNRPGMELTRAYWTAFVRELEPNGEGRAVWDKWDEETRGRLRIENQGGVMERMSEAQSWRCEAIRGMSESLGEPKGEGVVTELDAGAAKRALEAEDCGFDEGCRRVGRQVRRRGS</sequence>
<name>A0A2K1QW74_9PEZI</name>
<evidence type="ECO:0000313" key="6">
    <source>
        <dbReference type="Proteomes" id="UP000243797"/>
    </source>
</evidence>
<dbReference type="EC" id="3.1.1.-" evidence="3"/>
<proteinExistence type="inferred from homology"/>
<dbReference type="InParanoid" id="A0A2K1QW74"/>
<dbReference type="SUPFAM" id="SSF53474">
    <property type="entry name" value="alpha/beta-Hydrolases"/>
    <property type="match status" value="1"/>
</dbReference>
<comment type="similarity">
    <text evidence="1 3">Belongs to the type-B carboxylesterase/lipase family.</text>
</comment>
<keyword evidence="6" id="KW-1185">Reference proteome</keyword>
<dbReference type="OrthoDB" id="408631at2759"/>
<comment type="caution">
    <text evidence="5">The sequence shown here is derived from an EMBL/GenBank/DDBJ whole genome shotgun (WGS) entry which is preliminary data.</text>
</comment>
<evidence type="ECO:0000256" key="2">
    <source>
        <dbReference type="ARBA" id="ARBA00022801"/>
    </source>
</evidence>
<dbReference type="InterPro" id="IPR002018">
    <property type="entry name" value="CarbesteraseB"/>
</dbReference>
<evidence type="ECO:0000259" key="4">
    <source>
        <dbReference type="Pfam" id="PF00135"/>
    </source>
</evidence>
<dbReference type="InterPro" id="IPR050309">
    <property type="entry name" value="Type-B_Carboxylest/Lipase"/>
</dbReference>
<protein>
    <recommendedName>
        <fullName evidence="3">Carboxylic ester hydrolase</fullName>
        <ecNumber evidence="3">3.1.1.-</ecNumber>
    </recommendedName>
</protein>
<evidence type="ECO:0000256" key="1">
    <source>
        <dbReference type="ARBA" id="ARBA00005964"/>
    </source>
</evidence>